<dbReference type="Pfam" id="PF00005">
    <property type="entry name" value="ABC_tran"/>
    <property type="match status" value="1"/>
</dbReference>
<proteinExistence type="predicted"/>
<dbReference type="RefSeq" id="WP_092922618.1">
    <property type="nucleotide sequence ID" value="NZ_FJTZ01000011.1"/>
</dbReference>
<dbReference type="Proteomes" id="UP000245695">
    <property type="component" value="Chromosome 1"/>
</dbReference>
<feature type="domain" description="ABC transporter" evidence="4">
    <location>
        <begin position="4"/>
        <end position="225"/>
    </location>
</feature>
<dbReference type="GO" id="GO:0005524">
    <property type="term" value="F:ATP binding"/>
    <property type="evidence" value="ECO:0007669"/>
    <property type="project" value="UniProtKB-KW"/>
</dbReference>
<dbReference type="Gene3D" id="3.40.50.300">
    <property type="entry name" value="P-loop containing nucleotide triphosphate hydrolases"/>
    <property type="match status" value="1"/>
</dbReference>
<evidence type="ECO:0000259" key="4">
    <source>
        <dbReference type="PROSITE" id="PS50893"/>
    </source>
</evidence>
<dbReference type="AlphaFoldDB" id="A0A2P2BMY4"/>
<dbReference type="InterPro" id="IPR027417">
    <property type="entry name" value="P-loop_NTPase"/>
</dbReference>
<dbReference type="SMART" id="SM00382">
    <property type="entry name" value="AAA"/>
    <property type="match status" value="1"/>
</dbReference>
<keyword evidence="1" id="KW-0813">Transport</keyword>
<gene>
    <name evidence="5" type="ORF">FRIFI_0201</name>
</gene>
<protein>
    <submittedName>
        <fullName evidence="5">Aliphatic sulfonates import ATP-binding protein SsuB 1</fullName>
    </submittedName>
</protein>
<keyword evidence="2" id="KW-0547">Nucleotide-binding</keyword>
<dbReference type="PANTHER" id="PTHR42788">
    <property type="entry name" value="TAURINE IMPORT ATP-BINDING PROTEIN-RELATED"/>
    <property type="match status" value="1"/>
</dbReference>
<dbReference type="PROSITE" id="PS00211">
    <property type="entry name" value="ABC_TRANSPORTER_1"/>
    <property type="match status" value="1"/>
</dbReference>
<dbReference type="InterPro" id="IPR050166">
    <property type="entry name" value="ABC_transporter_ATP-bind"/>
</dbReference>
<dbReference type="InterPro" id="IPR003593">
    <property type="entry name" value="AAA+_ATPase"/>
</dbReference>
<reference evidence="5 6" key="1">
    <citation type="submission" date="2014-09" db="EMBL/GenBank/DDBJ databases">
        <authorList>
            <person name="Hornung B.V."/>
        </authorList>
    </citation>
    <scope>NUCLEOTIDE SEQUENCE [LARGE SCALE GENOMIC DNA]</scope>
    <source>
        <strain evidence="5 6">FRIFI</strain>
    </source>
</reference>
<sequence>MDGIKLVNVSKFYTVEKESMKVLNGIDLNIPANKITVILGRSGCGKTTLLRLVSGLEEFDQGEILGTNSKRKAYVFQEDRLMPWLDVKKNITFGIHNKNIDNRKIDRIIETVGLKKFYSAYPRQLSGGMKQRVSIARAFAYDPDFIMMDEPFSALDFFTREQMQNELLKIHQTSKCSILFVTHSIDEALILGDKIVILEKGVIKSQYEIKEKSSTRDLLDDKFVKLKKQIIDDLKVI</sequence>
<dbReference type="PROSITE" id="PS50893">
    <property type="entry name" value="ABC_TRANSPORTER_2"/>
    <property type="match status" value="1"/>
</dbReference>
<accession>A0A2P2BMY4</accession>
<dbReference type="GO" id="GO:0016887">
    <property type="term" value="F:ATP hydrolysis activity"/>
    <property type="evidence" value="ECO:0007669"/>
    <property type="project" value="InterPro"/>
</dbReference>
<organism evidence="5 6">
    <name type="scientific">Romboutsia hominis</name>
    <dbReference type="NCBI Taxonomy" id="1507512"/>
    <lineage>
        <taxon>Bacteria</taxon>
        <taxon>Bacillati</taxon>
        <taxon>Bacillota</taxon>
        <taxon>Clostridia</taxon>
        <taxon>Peptostreptococcales</taxon>
        <taxon>Peptostreptococcaceae</taxon>
        <taxon>Romboutsia</taxon>
    </lineage>
</organism>
<dbReference type="InterPro" id="IPR003439">
    <property type="entry name" value="ABC_transporter-like_ATP-bd"/>
</dbReference>
<dbReference type="InterPro" id="IPR017871">
    <property type="entry name" value="ABC_transporter-like_CS"/>
</dbReference>
<evidence type="ECO:0000256" key="2">
    <source>
        <dbReference type="ARBA" id="ARBA00022741"/>
    </source>
</evidence>
<name>A0A2P2BMY4_9FIRM</name>
<keyword evidence="3 5" id="KW-0067">ATP-binding</keyword>
<evidence type="ECO:0000256" key="3">
    <source>
        <dbReference type="ARBA" id="ARBA00022840"/>
    </source>
</evidence>
<evidence type="ECO:0000256" key="1">
    <source>
        <dbReference type="ARBA" id="ARBA00022448"/>
    </source>
</evidence>
<dbReference type="PANTHER" id="PTHR42788:SF13">
    <property type="entry name" value="ALIPHATIC SULFONATES IMPORT ATP-BINDING PROTEIN SSUB"/>
    <property type="match status" value="1"/>
</dbReference>
<dbReference type="KEGG" id="rhom:FRIFI_0201"/>
<evidence type="ECO:0000313" key="5">
    <source>
        <dbReference type="EMBL" id="CEI71752.1"/>
    </source>
</evidence>
<evidence type="ECO:0000313" key="6">
    <source>
        <dbReference type="Proteomes" id="UP000245695"/>
    </source>
</evidence>
<dbReference type="EMBL" id="LN650648">
    <property type="protein sequence ID" value="CEI71752.1"/>
    <property type="molecule type" value="Genomic_DNA"/>
</dbReference>
<keyword evidence="6" id="KW-1185">Reference proteome</keyword>
<dbReference type="SUPFAM" id="SSF52540">
    <property type="entry name" value="P-loop containing nucleoside triphosphate hydrolases"/>
    <property type="match status" value="1"/>
</dbReference>